<sequence length="78" mass="9004">MHETVESWPDGEWVVRHITGSASTKPYRCPGCDQMIPPATPHVVAWPVESPTFFGGGIDERRHWHRGCWKARGRRRPR</sequence>
<protein>
    <recommendedName>
        <fullName evidence="3">ATP/GTP-binding protein</fullName>
    </recommendedName>
</protein>
<evidence type="ECO:0000313" key="2">
    <source>
        <dbReference type="Proteomes" id="UP000250462"/>
    </source>
</evidence>
<evidence type="ECO:0000313" key="1">
    <source>
        <dbReference type="EMBL" id="RAW13837.1"/>
    </source>
</evidence>
<dbReference type="AlphaFoldDB" id="A0A329QNA7"/>
<dbReference type="Proteomes" id="UP000250462">
    <property type="component" value="Unassembled WGS sequence"/>
</dbReference>
<proteinExistence type="predicted"/>
<gene>
    <name evidence="1" type="ORF">DPM12_12005</name>
</gene>
<comment type="caution">
    <text evidence="1">The sequence shown here is derived from an EMBL/GenBank/DDBJ whole genome shotgun (WGS) entry which is preliminary data.</text>
</comment>
<dbReference type="OrthoDB" id="3381577at2"/>
<keyword evidence="2" id="KW-1185">Reference proteome</keyword>
<dbReference type="EMBL" id="QMIG01000011">
    <property type="protein sequence ID" value="RAW13837.1"/>
    <property type="molecule type" value="Genomic_DNA"/>
</dbReference>
<reference evidence="1 2" key="1">
    <citation type="submission" date="2018-06" db="EMBL/GenBank/DDBJ databases">
        <title>Phytoactinopolyspora halophila sp. nov., a novel halophilic actinomycete isolated from a saline soil in China.</title>
        <authorList>
            <person name="Tang S.-K."/>
        </authorList>
    </citation>
    <scope>NUCLEOTIDE SEQUENCE [LARGE SCALE GENOMIC DNA]</scope>
    <source>
        <strain evidence="1 2">YIM 96934</strain>
    </source>
</reference>
<evidence type="ECO:0008006" key="3">
    <source>
        <dbReference type="Google" id="ProtNLM"/>
    </source>
</evidence>
<organism evidence="1 2">
    <name type="scientific">Phytoactinopolyspora halophila</name>
    <dbReference type="NCBI Taxonomy" id="1981511"/>
    <lineage>
        <taxon>Bacteria</taxon>
        <taxon>Bacillati</taxon>
        <taxon>Actinomycetota</taxon>
        <taxon>Actinomycetes</taxon>
        <taxon>Jiangellales</taxon>
        <taxon>Jiangellaceae</taxon>
        <taxon>Phytoactinopolyspora</taxon>
    </lineage>
</organism>
<name>A0A329QNA7_9ACTN</name>
<accession>A0A329QNA7</accession>